<feature type="region of interest" description="Disordered" evidence="5">
    <location>
        <begin position="26"/>
        <end position="46"/>
    </location>
</feature>
<keyword evidence="2 4" id="KW-0238">DNA-binding</keyword>
<proteinExistence type="predicted"/>
<keyword evidence="8" id="KW-1185">Reference proteome</keyword>
<dbReference type="SUPFAM" id="SSF46689">
    <property type="entry name" value="Homeodomain-like"/>
    <property type="match status" value="1"/>
</dbReference>
<evidence type="ECO:0000259" key="6">
    <source>
        <dbReference type="PROSITE" id="PS50977"/>
    </source>
</evidence>
<dbReference type="GO" id="GO:0003700">
    <property type="term" value="F:DNA-binding transcription factor activity"/>
    <property type="evidence" value="ECO:0007669"/>
    <property type="project" value="TreeGrafter"/>
</dbReference>
<evidence type="ECO:0000256" key="1">
    <source>
        <dbReference type="ARBA" id="ARBA00023015"/>
    </source>
</evidence>
<dbReference type="SUPFAM" id="SSF48498">
    <property type="entry name" value="Tetracyclin repressor-like, C-terminal domain"/>
    <property type="match status" value="1"/>
</dbReference>
<dbReference type="PROSITE" id="PS50977">
    <property type="entry name" value="HTH_TETR_2"/>
    <property type="match status" value="1"/>
</dbReference>
<keyword evidence="1" id="KW-0805">Transcription regulation</keyword>
<dbReference type="InterPro" id="IPR036271">
    <property type="entry name" value="Tet_transcr_reg_TetR-rel_C_sf"/>
</dbReference>
<dbReference type="InterPro" id="IPR050109">
    <property type="entry name" value="HTH-type_TetR-like_transc_reg"/>
</dbReference>
<dbReference type="GO" id="GO:0000976">
    <property type="term" value="F:transcription cis-regulatory region binding"/>
    <property type="evidence" value="ECO:0007669"/>
    <property type="project" value="TreeGrafter"/>
</dbReference>
<accession>A0A5P0YTI2</accession>
<dbReference type="Pfam" id="PF00440">
    <property type="entry name" value="TetR_N"/>
    <property type="match status" value="1"/>
</dbReference>
<dbReference type="PROSITE" id="PS01081">
    <property type="entry name" value="HTH_TETR_1"/>
    <property type="match status" value="1"/>
</dbReference>
<dbReference type="InterPro" id="IPR023772">
    <property type="entry name" value="DNA-bd_HTH_TetR-type_CS"/>
</dbReference>
<dbReference type="InterPro" id="IPR047923">
    <property type="entry name" value="ArpA-like"/>
</dbReference>
<gene>
    <name evidence="7" type="ORF">FNX44_012830</name>
</gene>
<organism evidence="7 8">
    <name type="scientific">Streptomyces alkaliterrae</name>
    <dbReference type="NCBI Taxonomy" id="2213162"/>
    <lineage>
        <taxon>Bacteria</taxon>
        <taxon>Bacillati</taxon>
        <taxon>Actinomycetota</taxon>
        <taxon>Actinomycetes</taxon>
        <taxon>Kitasatosporales</taxon>
        <taxon>Streptomycetaceae</taxon>
        <taxon>Streptomyces</taxon>
    </lineage>
</organism>
<dbReference type="EMBL" id="VJYK02000111">
    <property type="protein sequence ID" value="MQS02742.1"/>
    <property type="molecule type" value="Genomic_DNA"/>
</dbReference>
<dbReference type="PRINTS" id="PR00455">
    <property type="entry name" value="HTHTETR"/>
</dbReference>
<reference evidence="7 8" key="1">
    <citation type="submission" date="2019-10" db="EMBL/GenBank/DDBJ databases">
        <title>Streptomyces sp. nov., a novel actinobacterium isolated from alkaline environment.</title>
        <authorList>
            <person name="Golinska P."/>
        </authorList>
    </citation>
    <scope>NUCLEOTIDE SEQUENCE [LARGE SCALE GENOMIC DNA]</scope>
    <source>
        <strain evidence="7 8">OF1</strain>
    </source>
</reference>
<dbReference type="PANTHER" id="PTHR30055:SF234">
    <property type="entry name" value="HTH-TYPE TRANSCRIPTIONAL REGULATOR BETI"/>
    <property type="match status" value="1"/>
</dbReference>
<dbReference type="PANTHER" id="PTHR30055">
    <property type="entry name" value="HTH-TYPE TRANSCRIPTIONAL REGULATOR RUTR"/>
    <property type="match status" value="1"/>
</dbReference>
<dbReference type="Proteomes" id="UP000320857">
    <property type="component" value="Unassembled WGS sequence"/>
</dbReference>
<protein>
    <submittedName>
        <fullName evidence="7">TetR family transcriptional regulator</fullName>
    </submittedName>
</protein>
<evidence type="ECO:0000256" key="2">
    <source>
        <dbReference type="ARBA" id="ARBA00023125"/>
    </source>
</evidence>
<dbReference type="InterPro" id="IPR009057">
    <property type="entry name" value="Homeodomain-like_sf"/>
</dbReference>
<evidence type="ECO:0000256" key="3">
    <source>
        <dbReference type="ARBA" id="ARBA00023163"/>
    </source>
</evidence>
<sequence length="256" mass="28055">MAGRRTRARSPELTYRLGCFTAGRERPSPAPRWVGTAEGRPMRQERAERTRSALVMSAAGQFDRQGYERTTLADVSRRAEVSKGALSFHFANKAELADTVQSFGCAKASVWLARLREREQPALQTLVDMTHLVVRQLREDELTRAGVRLTNERETPCESPLHLPAVWQAAFRRVASDAAADGSLSPGRSSRTVAALALSLVMHEQIRSRKVGDEAHGRLADMWSLLLPSLAGPHACGPLRPGGGDQIGVLPVSGWR</sequence>
<dbReference type="AlphaFoldDB" id="A0A5P0YTI2"/>
<dbReference type="OrthoDB" id="3237195at2"/>
<evidence type="ECO:0000313" key="7">
    <source>
        <dbReference type="EMBL" id="MQS02742.1"/>
    </source>
</evidence>
<evidence type="ECO:0000313" key="8">
    <source>
        <dbReference type="Proteomes" id="UP000320857"/>
    </source>
</evidence>
<evidence type="ECO:0000256" key="5">
    <source>
        <dbReference type="SAM" id="MobiDB-lite"/>
    </source>
</evidence>
<dbReference type="InterPro" id="IPR001647">
    <property type="entry name" value="HTH_TetR"/>
</dbReference>
<feature type="domain" description="HTH tetR-type" evidence="6">
    <location>
        <begin position="48"/>
        <end position="108"/>
    </location>
</feature>
<comment type="caution">
    <text evidence="7">The sequence shown here is derived from an EMBL/GenBank/DDBJ whole genome shotgun (WGS) entry which is preliminary data.</text>
</comment>
<dbReference type="NCBIfam" id="NF041196">
    <property type="entry name" value="ScbR_bind_reg"/>
    <property type="match status" value="1"/>
</dbReference>
<keyword evidence="3" id="KW-0804">Transcription</keyword>
<feature type="DNA-binding region" description="H-T-H motif" evidence="4">
    <location>
        <begin position="71"/>
        <end position="90"/>
    </location>
</feature>
<dbReference type="Gene3D" id="1.10.357.10">
    <property type="entry name" value="Tetracycline Repressor, domain 2"/>
    <property type="match status" value="1"/>
</dbReference>
<name>A0A5P0YTI2_9ACTN</name>
<evidence type="ECO:0000256" key="4">
    <source>
        <dbReference type="PROSITE-ProRule" id="PRU00335"/>
    </source>
</evidence>